<dbReference type="InterPro" id="IPR046215">
    <property type="entry name" value="DUF6248"/>
</dbReference>
<dbReference type="Proteomes" id="UP001595858">
    <property type="component" value="Unassembled WGS sequence"/>
</dbReference>
<keyword evidence="2" id="KW-1185">Reference proteome</keyword>
<name>A0ABV9SSK5_9ACTN</name>
<dbReference type="EMBL" id="JBHSIY010000028">
    <property type="protein sequence ID" value="MFC4869283.1"/>
    <property type="molecule type" value="Genomic_DNA"/>
</dbReference>
<dbReference type="Pfam" id="PF19761">
    <property type="entry name" value="DUF6248"/>
    <property type="match status" value="1"/>
</dbReference>
<sequence>MTPEEAAWVREHAWMGQLQREYAALPGVTHTCTCQFGPTGHCGVGQHDQCQSTAWEPKPETYVTDGKGSVRYFADPREPARVWLAPTACGWLCPCGCHRPAVADWAPTRIEQPALF</sequence>
<proteinExistence type="predicted"/>
<organism evidence="1 2">
    <name type="scientific">Streptomonospora arabica</name>
    <dbReference type="NCBI Taxonomy" id="412417"/>
    <lineage>
        <taxon>Bacteria</taxon>
        <taxon>Bacillati</taxon>
        <taxon>Actinomycetota</taxon>
        <taxon>Actinomycetes</taxon>
        <taxon>Streptosporangiales</taxon>
        <taxon>Nocardiopsidaceae</taxon>
        <taxon>Streptomonospora</taxon>
    </lineage>
</organism>
<evidence type="ECO:0000313" key="1">
    <source>
        <dbReference type="EMBL" id="MFC4869283.1"/>
    </source>
</evidence>
<protein>
    <submittedName>
        <fullName evidence="1">DUF6248 family natural product biosynthesis protein</fullName>
    </submittedName>
</protein>
<comment type="caution">
    <text evidence="1">The sequence shown here is derived from an EMBL/GenBank/DDBJ whole genome shotgun (WGS) entry which is preliminary data.</text>
</comment>
<gene>
    <name evidence="1" type="ORF">ACFPCZ_21835</name>
</gene>
<accession>A0ABV9SSK5</accession>
<dbReference type="RefSeq" id="WP_344142942.1">
    <property type="nucleotide sequence ID" value="NZ_BAAAQI010000006.1"/>
</dbReference>
<evidence type="ECO:0000313" key="2">
    <source>
        <dbReference type="Proteomes" id="UP001595858"/>
    </source>
</evidence>
<reference evidence="2" key="1">
    <citation type="journal article" date="2019" name="Int. J. Syst. Evol. Microbiol.">
        <title>The Global Catalogue of Microorganisms (GCM) 10K type strain sequencing project: providing services to taxonomists for standard genome sequencing and annotation.</title>
        <authorList>
            <consortium name="The Broad Institute Genomics Platform"/>
            <consortium name="The Broad Institute Genome Sequencing Center for Infectious Disease"/>
            <person name="Wu L."/>
            <person name="Ma J."/>
        </authorList>
    </citation>
    <scope>NUCLEOTIDE SEQUENCE [LARGE SCALE GENOMIC DNA]</scope>
    <source>
        <strain evidence="2">CGMCC 4.7304</strain>
    </source>
</reference>